<evidence type="ECO:0000313" key="1">
    <source>
        <dbReference type="EMBL" id="KAK2072459.1"/>
    </source>
</evidence>
<gene>
    <name evidence="1" type="ORF">P8C59_006813</name>
</gene>
<keyword evidence="2" id="KW-1185">Reference proteome</keyword>
<proteinExistence type="predicted"/>
<comment type="caution">
    <text evidence="1">The sequence shown here is derived from an EMBL/GenBank/DDBJ whole genome shotgun (WGS) entry which is preliminary data.</text>
</comment>
<dbReference type="AlphaFoldDB" id="A0AAD9I8B2"/>
<dbReference type="EMBL" id="JAQQPM010000006">
    <property type="protein sequence ID" value="KAK2072459.1"/>
    <property type="molecule type" value="Genomic_DNA"/>
</dbReference>
<organism evidence="1 2">
    <name type="scientific">Phyllachora maydis</name>
    <dbReference type="NCBI Taxonomy" id="1825666"/>
    <lineage>
        <taxon>Eukaryota</taxon>
        <taxon>Fungi</taxon>
        <taxon>Dikarya</taxon>
        <taxon>Ascomycota</taxon>
        <taxon>Pezizomycotina</taxon>
        <taxon>Sordariomycetes</taxon>
        <taxon>Sordariomycetidae</taxon>
        <taxon>Phyllachorales</taxon>
        <taxon>Phyllachoraceae</taxon>
        <taxon>Phyllachora</taxon>
    </lineage>
</organism>
<sequence length="159" mass="17931">MCLEPNLAIHFQERDVLGDGRGRYKAVPLDWRVRRDDRIPSQDLHRLFHRVEIGRRLLENVLEGPSRLVLQFCRVAKPFRHGVRDGKADIAVDGDRGVSSLDWEEKEQIHLIVGGSLSVIILENLGGLLNGRVAPAGQAYGRLRSSVYGSNCQVTWQKP</sequence>
<protein>
    <submittedName>
        <fullName evidence="1">Uncharacterized protein</fullName>
    </submittedName>
</protein>
<name>A0AAD9I8B2_9PEZI</name>
<reference evidence="1" key="1">
    <citation type="journal article" date="2023" name="Mol. Plant Microbe Interact.">
        <title>Elucidating the Obligate Nature and Biological Capacity of an Invasive Fungal Corn Pathogen.</title>
        <authorList>
            <person name="MacCready J.S."/>
            <person name="Roggenkamp E.M."/>
            <person name="Gdanetz K."/>
            <person name="Chilvers M.I."/>
        </authorList>
    </citation>
    <scope>NUCLEOTIDE SEQUENCE</scope>
    <source>
        <strain evidence="1">PM02</strain>
    </source>
</reference>
<dbReference type="Proteomes" id="UP001217918">
    <property type="component" value="Unassembled WGS sequence"/>
</dbReference>
<accession>A0AAD9I8B2</accession>
<evidence type="ECO:0000313" key="2">
    <source>
        <dbReference type="Proteomes" id="UP001217918"/>
    </source>
</evidence>